<organism evidence="10 11">
    <name type="scientific">Spirosoma endophyticum</name>
    <dbReference type="NCBI Taxonomy" id="662367"/>
    <lineage>
        <taxon>Bacteria</taxon>
        <taxon>Pseudomonadati</taxon>
        <taxon>Bacteroidota</taxon>
        <taxon>Cytophagia</taxon>
        <taxon>Cytophagales</taxon>
        <taxon>Cytophagaceae</taxon>
        <taxon>Spirosoma</taxon>
    </lineage>
</organism>
<dbReference type="Proteomes" id="UP000198598">
    <property type="component" value="Unassembled WGS sequence"/>
</dbReference>
<evidence type="ECO:0000256" key="2">
    <source>
        <dbReference type="ARBA" id="ARBA00022448"/>
    </source>
</evidence>
<keyword evidence="8" id="KW-0732">Signal</keyword>
<keyword evidence="10" id="KW-0675">Receptor</keyword>
<name>A0A1I1MCY2_9BACT</name>
<reference evidence="10 11" key="1">
    <citation type="submission" date="2016-10" db="EMBL/GenBank/DDBJ databases">
        <authorList>
            <person name="de Groot N.N."/>
        </authorList>
    </citation>
    <scope>NUCLEOTIDE SEQUENCE [LARGE SCALE GENOMIC DNA]</scope>
    <source>
        <strain evidence="10 11">DSM 26130</strain>
    </source>
</reference>
<dbReference type="InterPro" id="IPR012910">
    <property type="entry name" value="Plug_dom"/>
</dbReference>
<evidence type="ECO:0000256" key="6">
    <source>
        <dbReference type="ARBA" id="ARBA00023237"/>
    </source>
</evidence>
<evidence type="ECO:0000256" key="3">
    <source>
        <dbReference type="ARBA" id="ARBA00022452"/>
    </source>
</evidence>
<feature type="signal peptide" evidence="8">
    <location>
        <begin position="1"/>
        <end position="25"/>
    </location>
</feature>
<accession>A0A1I1MCY2</accession>
<dbReference type="PROSITE" id="PS52016">
    <property type="entry name" value="TONB_DEPENDENT_REC_3"/>
    <property type="match status" value="1"/>
</dbReference>
<evidence type="ECO:0000256" key="5">
    <source>
        <dbReference type="ARBA" id="ARBA00023136"/>
    </source>
</evidence>
<dbReference type="RefSeq" id="WP_093824557.1">
    <property type="nucleotide sequence ID" value="NZ_FOLQ01000002.1"/>
</dbReference>
<dbReference type="Gene3D" id="2.170.130.10">
    <property type="entry name" value="TonB-dependent receptor, plug domain"/>
    <property type="match status" value="1"/>
</dbReference>
<dbReference type="OrthoDB" id="1111684at2"/>
<evidence type="ECO:0000256" key="4">
    <source>
        <dbReference type="ARBA" id="ARBA00022692"/>
    </source>
</evidence>
<keyword evidence="4 7" id="KW-0812">Transmembrane</keyword>
<evidence type="ECO:0000256" key="8">
    <source>
        <dbReference type="SAM" id="SignalP"/>
    </source>
</evidence>
<comment type="similarity">
    <text evidence="7">Belongs to the TonB-dependent receptor family.</text>
</comment>
<evidence type="ECO:0000259" key="9">
    <source>
        <dbReference type="SMART" id="SM00965"/>
    </source>
</evidence>
<evidence type="ECO:0000313" key="10">
    <source>
        <dbReference type="EMBL" id="SFC82712.1"/>
    </source>
</evidence>
<dbReference type="InterPro" id="IPR008969">
    <property type="entry name" value="CarboxyPept-like_regulatory"/>
</dbReference>
<keyword evidence="2 7" id="KW-0813">Transport</keyword>
<dbReference type="SUPFAM" id="SSF56935">
    <property type="entry name" value="Porins"/>
    <property type="match status" value="1"/>
</dbReference>
<dbReference type="SUPFAM" id="SSF49464">
    <property type="entry name" value="Carboxypeptidase regulatory domain-like"/>
    <property type="match status" value="1"/>
</dbReference>
<dbReference type="InterPro" id="IPR037066">
    <property type="entry name" value="Plug_dom_sf"/>
</dbReference>
<dbReference type="Pfam" id="PF13715">
    <property type="entry name" value="CarbopepD_reg_2"/>
    <property type="match status" value="1"/>
</dbReference>
<dbReference type="GO" id="GO:0009279">
    <property type="term" value="C:cell outer membrane"/>
    <property type="evidence" value="ECO:0007669"/>
    <property type="project" value="UniProtKB-SubCell"/>
</dbReference>
<dbReference type="Gene3D" id="2.40.170.20">
    <property type="entry name" value="TonB-dependent receptor, beta-barrel domain"/>
    <property type="match status" value="1"/>
</dbReference>
<evidence type="ECO:0000313" key="11">
    <source>
        <dbReference type="Proteomes" id="UP000198598"/>
    </source>
</evidence>
<sequence length="928" mass="104574">MAQLYRIALLFLGVVCCLTNGFGQAPTEKPVSGDFTNQRFDQFVRTIEGQTAYHFFYNPADVDSLVVDLRIDKQPLRAVLRQLFEGSKFSFSIDNQQRVYVTINRPIRTELPIGFFLRGSSDSETDSTSAAYLTESQKKRVEPETKLYEIGKRTNRDAGSPIRPGRSTINGYVRNVASGEPIVGAAVYIENPRLGTVTDQFGSYAITLPRGRHDLKLRSIGLKDARRRIVIYGDGKFDIEMEDDVIALKEVVIEAEKDANIAGIQMGQERVDIKSIKQVPTALGEADLLRVIQTLPGVKTVGESSTGLNVRGGATDQNLILYNDAPIYNSSHLFGFFSAFNPDMIKSAELYKSAIPARFGGRLSSVLDVQTRDGNKKKFIGSGGIGLLTGRLTLEGPLIKDKTSFIIGVRTTYSDWLLKQLQNASFQKSQAQFYDLNLHVTHDFNEKNTIYLTGYMSRDRFRLNSDTSYRYQNQIATLKWKHVFTNKLYSVYTASYSGYKYSVSSEKNPLTAYQLDFAINQSQLKADFNFYPTNQHAVDFGISATHYNLSPGNFQPKGNESLIVPDVVANEKGLESAVYIGDRFDITPKLSISGGLRYSLYTYLGPHSVYQYVPGLPKAVNNITDTLSYANNQPIKTYHGPEYRFSLRYSLSSSASVKASFNRTRQYIQMLSNTTVISPTDIWKLSDPNIAPQIGDQYAVGLYKNNRTNTVEMSVEAYYKTMQNMLDYRSGATLILNHHIETDVVSAQGKAYGVEFLVKKMTGKLNGWLSYTYSRTLLRTNGQIGSDVINKGEYYPSSYDKPHDVTMIGNYKINRRFSLSLNFTYSTGRPITLPVAKYAVDNSLRLLYSERNQYRIPDYYRADFAMNIEGNHKVRKLAHSSWTLAVYNLTGRHNAYSVYFKSENGVINGYQLSIFGQPIPSITYNFRF</sequence>
<feature type="chain" id="PRO_5011663944" evidence="8">
    <location>
        <begin position="26"/>
        <end position="928"/>
    </location>
</feature>
<dbReference type="SMART" id="SM00965">
    <property type="entry name" value="STN"/>
    <property type="match status" value="1"/>
</dbReference>
<keyword evidence="5 7" id="KW-0472">Membrane</keyword>
<dbReference type="InterPro" id="IPR036942">
    <property type="entry name" value="Beta-barrel_TonB_sf"/>
</dbReference>
<dbReference type="STRING" id="662367.SAMN05216167_102520"/>
<evidence type="ECO:0000256" key="7">
    <source>
        <dbReference type="PROSITE-ProRule" id="PRU01360"/>
    </source>
</evidence>
<dbReference type="Pfam" id="PF07715">
    <property type="entry name" value="Plug"/>
    <property type="match status" value="1"/>
</dbReference>
<keyword evidence="3 7" id="KW-1134">Transmembrane beta strand</keyword>
<dbReference type="EMBL" id="FOLQ01000002">
    <property type="protein sequence ID" value="SFC82712.1"/>
    <property type="molecule type" value="Genomic_DNA"/>
</dbReference>
<dbReference type="AlphaFoldDB" id="A0A1I1MCY2"/>
<dbReference type="InterPro" id="IPR011662">
    <property type="entry name" value="Secretin/TonB_short_N"/>
</dbReference>
<protein>
    <submittedName>
        <fullName evidence="10">TonB-dependent Receptor Plug Domain</fullName>
    </submittedName>
</protein>
<comment type="subcellular location">
    <subcellularLocation>
        <location evidence="1 7">Cell outer membrane</location>
        <topology evidence="1 7">Multi-pass membrane protein</topology>
    </subcellularLocation>
</comment>
<evidence type="ECO:0000256" key="1">
    <source>
        <dbReference type="ARBA" id="ARBA00004571"/>
    </source>
</evidence>
<keyword evidence="11" id="KW-1185">Reference proteome</keyword>
<feature type="domain" description="Secretin/TonB short N-terminal" evidence="9">
    <location>
        <begin position="53"/>
        <end position="102"/>
    </location>
</feature>
<proteinExistence type="inferred from homology"/>
<keyword evidence="6 7" id="KW-0998">Cell outer membrane</keyword>
<dbReference type="Gene3D" id="2.60.40.1120">
    <property type="entry name" value="Carboxypeptidase-like, regulatory domain"/>
    <property type="match status" value="1"/>
</dbReference>
<gene>
    <name evidence="10" type="ORF">SAMN05216167_102520</name>
</gene>
<dbReference type="InterPro" id="IPR039426">
    <property type="entry name" value="TonB-dep_rcpt-like"/>
</dbReference>